<dbReference type="Proteomes" id="UP000033166">
    <property type="component" value="Chromosome I"/>
</dbReference>
<dbReference type="Pfam" id="PF17676">
    <property type="entry name" value="Peptidase_S66C"/>
    <property type="match status" value="1"/>
</dbReference>
<dbReference type="Gene3D" id="3.40.50.10740">
    <property type="entry name" value="Class I glutamine amidotransferase-like"/>
    <property type="match status" value="1"/>
</dbReference>
<evidence type="ECO:0000313" key="6">
    <source>
        <dbReference type="Proteomes" id="UP000033166"/>
    </source>
</evidence>
<dbReference type="GO" id="GO:0016787">
    <property type="term" value="F:hydrolase activity"/>
    <property type="evidence" value="ECO:0007669"/>
    <property type="project" value="UniProtKB-KW"/>
</dbReference>
<sequence length="354" mass="39669">MQIAQRLKKGDTVAIISLSSGILGEPFMAQQKRLIEKRIEAFGLKVIYTPHALKGLDFIKANPKARAADLKWAFAQQEVKLILSAIGGDDTYQTVPYLLEDVTFKRLVSENPKLFMGYSDTSMNHLMFQKLGLATYYGPAAIVDFGEFASDMLAYTEACIRHLFSDDAPEIVSSPTWYHERTDFDPDAFGTDRKSSTETHGYEVLFGSGKVSGKLYGGCLESLGELLLGGRYGDEPVVNETYQLLCRDTRDKLLFLETSEEKPTPERVKLLLAALERVDFFTHAKGLIVGKPQDEAYYDDYRSIYQALAEKYQLPLLYNVNFGHAHPKCILPIGQLLTLDLDAKTVKLLSPLAR</sequence>
<dbReference type="InterPro" id="IPR027461">
    <property type="entry name" value="Carboxypeptidase_A_C_sf"/>
</dbReference>
<organism evidence="5 6">
    <name type="scientific">Pseudolactococcus piscium MKFS47</name>
    <dbReference type="NCBI Taxonomy" id="297352"/>
    <lineage>
        <taxon>Bacteria</taxon>
        <taxon>Bacillati</taxon>
        <taxon>Bacillota</taxon>
        <taxon>Bacilli</taxon>
        <taxon>Lactobacillales</taxon>
        <taxon>Streptococcaceae</taxon>
        <taxon>Pseudolactococcus</taxon>
    </lineage>
</organism>
<dbReference type="PIRSF" id="PIRSF028757">
    <property type="entry name" value="LD-carboxypeptidase"/>
    <property type="match status" value="1"/>
</dbReference>
<name>A0A0D6DXI8_9LACT</name>
<dbReference type="HOGENOM" id="CLU_034346_1_0_9"/>
<dbReference type="Pfam" id="PF02016">
    <property type="entry name" value="Peptidase_S66"/>
    <property type="match status" value="1"/>
</dbReference>
<evidence type="ECO:0000256" key="2">
    <source>
        <dbReference type="ARBA" id="ARBA00022801"/>
    </source>
</evidence>
<dbReference type="InterPro" id="IPR040449">
    <property type="entry name" value="Peptidase_S66_N"/>
</dbReference>
<dbReference type="AlphaFoldDB" id="A0A0D6DXI8"/>
<dbReference type="PANTHER" id="PTHR30237">
    <property type="entry name" value="MURAMOYLTETRAPEPTIDE CARBOXYPEPTIDASE"/>
    <property type="match status" value="1"/>
</dbReference>
<keyword evidence="2" id="KW-0378">Hydrolase</keyword>
<evidence type="ECO:0000259" key="4">
    <source>
        <dbReference type="Pfam" id="PF17676"/>
    </source>
</evidence>
<dbReference type="CDD" id="cd07062">
    <property type="entry name" value="Peptidase_S66_mccF_like"/>
    <property type="match status" value="1"/>
</dbReference>
<dbReference type="KEGG" id="lpk:LACPI_1011"/>
<dbReference type="InterPro" id="IPR027478">
    <property type="entry name" value="LdcA_N"/>
</dbReference>
<dbReference type="RefSeq" id="WP_047915382.1">
    <property type="nucleotide sequence ID" value="NZ_LN774769.1"/>
</dbReference>
<dbReference type="SUPFAM" id="SSF52317">
    <property type="entry name" value="Class I glutamine amidotransferase-like"/>
    <property type="match status" value="1"/>
</dbReference>
<feature type="domain" description="LD-carboxypeptidase N-terminal" evidence="3">
    <location>
        <begin position="13"/>
        <end position="138"/>
    </location>
</feature>
<dbReference type="InterPro" id="IPR040921">
    <property type="entry name" value="Peptidase_S66C"/>
</dbReference>
<accession>A0A0D6DXI8</accession>
<reference evidence="6" key="1">
    <citation type="submission" date="2015-01" db="EMBL/GenBank/DDBJ databases">
        <authorList>
            <person name="Andreevskaya M."/>
        </authorList>
    </citation>
    <scope>NUCLEOTIDE SEQUENCE [LARGE SCALE GENOMIC DNA]</scope>
    <source>
        <strain evidence="6">MKFS47</strain>
    </source>
</reference>
<evidence type="ECO:0000259" key="3">
    <source>
        <dbReference type="Pfam" id="PF02016"/>
    </source>
</evidence>
<evidence type="ECO:0000256" key="1">
    <source>
        <dbReference type="ARBA" id="ARBA00010233"/>
    </source>
</evidence>
<feature type="domain" description="LD-carboxypeptidase C-terminal" evidence="4">
    <location>
        <begin position="212"/>
        <end position="339"/>
    </location>
</feature>
<dbReference type="SUPFAM" id="SSF141986">
    <property type="entry name" value="LD-carboxypeptidase A C-terminal domain-like"/>
    <property type="match status" value="1"/>
</dbReference>
<dbReference type="EMBL" id="LN774769">
    <property type="protein sequence ID" value="CEN28211.1"/>
    <property type="molecule type" value="Genomic_DNA"/>
</dbReference>
<dbReference type="Gene3D" id="3.50.30.60">
    <property type="entry name" value="LD-carboxypeptidase A C-terminal domain-like"/>
    <property type="match status" value="1"/>
</dbReference>
<dbReference type="STRING" id="1364.LP2241_20577"/>
<dbReference type="InterPro" id="IPR003507">
    <property type="entry name" value="S66_fam"/>
</dbReference>
<dbReference type="PANTHER" id="PTHR30237:SF4">
    <property type="entry name" value="LD-CARBOXYPEPTIDASE C-TERMINAL DOMAIN-CONTAINING PROTEIN"/>
    <property type="match status" value="1"/>
</dbReference>
<gene>
    <name evidence="5" type="primary">mccF</name>
    <name evidence="5" type="ORF">LACPI_1011</name>
</gene>
<protein>
    <submittedName>
        <fullName evidence="5">Microcin C7 self-immunity protein MccF</fullName>
    </submittedName>
</protein>
<proteinExistence type="inferred from homology"/>
<evidence type="ECO:0000313" key="5">
    <source>
        <dbReference type="EMBL" id="CEN28211.1"/>
    </source>
</evidence>
<comment type="similarity">
    <text evidence="1">Belongs to the peptidase S66 family.</text>
</comment>
<dbReference type="InterPro" id="IPR029062">
    <property type="entry name" value="Class_I_gatase-like"/>
</dbReference>